<dbReference type="HOGENOM" id="CLU_1447301_0_0_1"/>
<dbReference type="STRING" id="946122.A0A0C2WFH5"/>
<protein>
    <submittedName>
        <fullName evidence="2">Uncharacterized protein</fullName>
    </submittedName>
</protein>
<dbReference type="Proteomes" id="UP000054549">
    <property type="component" value="Unassembled WGS sequence"/>
</dbReference>
<evidence type="ECO:0000313" key="3">
    <source>
        <dbReference type="Proteomes" id="UP000054549"/>
    </source>
</evidence>
<feature type="compositionally biased region" description="Basic and acidic residues" evidence="1">
    <location>
        <begin position="123"/>
        <end position="143"/>
    </location>
</feature>
<keyword evidence="3" id="KW-1185">Reference proteome</keyword>
<reference evidence="2 3" key="1">
    <citation type="submission" date="2014-04" db="EMBL/GenBank/DDBJ databases">
        <title>Evolutionary Origins and Diversification of the Mycorrhizal Mutualists.</title>
        <authorList>
            <consortium name="DOE Joint Genome Institute"/>
            <consortium name="Mycorrhizal Genomics Consortium"/>
            <person name="Kohler A."/>
            <person name="Kuo A."/>
            <person name="Nagy L.G."/>
            <person name="Floudas D."/>
            <person name="Copeland A."/>
            <person name="Barry K.W."/>
            <person name="Cichocki N."/>
            <person name="Veneault-Fourrey C."/>
            <person name="LaButti K."/>
            <person name="Lindquist E.A."/>
            <person name="Lipzen A."/>
            <person name="Lundell T."/>
            <person name="Morin E."/>
            <person name="Murat C."/>
            <person name="Riley R."/>
            <person name="Ohm R."/>
            <person name="Sun H."/>
            <person name="Tunlid A."/>
            <person name="Henrissat B."/>
            <person name="Grigoriev I.V."/>
            <person name="Hibbett D.S."/>
            <person name="Martin F."/>
        </authorList>
    </citation>
    <scope>NUCLEOTIDE SEQUENCE [LARGE SCALE GENOMIC DNA]</scope>
    <source>
        <strain evidence="2 3">Koide BX008</strain>
    </source>
</reference>
<feature type="region of interest" description="Disordered" evidence="1">
    <location>
        <begin position="83"/>
        <end position="162"/>
    </location>
</feature>
<dbReference type="OrthoDB" id="3263571at2759"/>
<evidence type="ECO:0000313" key="2">
    <source>
        <dbReference type="EMBL" id="KIL54868.1"/>
    </source>
</evidence>
<proteinExistence type="predicted"/>
<dbReference type="EMBL" id="KN818612">
    <property type="protein sequence ID" value="KIL54868.1"/>
    <property type="molecule type" value="Genomic_DNA"/>
</dbReference>
<gene>
    <name evidence="2" type="ORF">M378DRAFT_18473</name>
</gene>
<accession>A0A0C2WFH5</accession>
<name>A0A0C2WFH5_AMAMK</name>
<evidence type="ECO:0000256" key="1">
    <source>
        <dbReference type="SAM" id="MobiDB-lite"/>
    </source>
</evidence>
<dbReference type="AlphaFoldDB" id="A0A0C2WFH5"/>
<organism evidence="2 3">
    <name type="scientific">Amanita muscaria (strain Koide BX008)</name>
    <dbReference type="NCBI Taxonomy" id="946122"/>
    <lineage>
        <taxon>Eukaryota</taxon>
        <taxon>Fungi</taxon>
        <taxon>Dikarya</taxon>
        <taxon>Basidiomycota</taxon>
        <taxon>Agaricomycotina</taxon>
        <taxon>Agaricomycetes</taxon>
        <taxon>Agaricomycetidae</taxon>
        <taxon>Agaricales</taxon>
        <taxon>Pluteineae</taxon>
        <taxon>Amanitaceae</taxon>
        <taxon>Amanita</taxon>
    </lineage>
</organism>
<sequence length="187" mass="21161">MASAMIKIQKLKLGGKYNMTQLISRFDELIPYCKIQDNEPMKIHFFNQYNMPQNSAWPTIGSMLITGNDPDMELPETTIMKKKEQTSASQSFPPARSKNIKTKGNASIAANEDTCLDTAQTKRTTETKGNDPREEMETGEKGNLRSTETDDEPAKEEKEEGDIMRIRAMITNLSTEERSELLGKDFQ</sequence>
<dbReference type="InParanoid" id="A0A0C2WFH5"/>